<sequence>MARGDHQDDDDDFMELPRQNQATGQRKDGDEKKKRNHNRASQERLTILTEGFTDDQKGAAAELGMQALMDVRCKNLVNPVCDWLGEIYEPASREFVIPGHGRLPLDEESVFCTLGVPRGEIKVPYEVNNTIEETLFARLFPGMTSMPNTTVLATSLEGMKTHGEVFKMKLLMYLISAVFAPTTSLRPSNKCFPILVNALSLLLHFFLQSFDSYFISTSCPEIYVVQAKLKEVKNMNWCKFIADFLHDAFSNKMYQKGCRLHLMLMYVDRLDLSTVDFTGIGGPPPPHKFPISAWTYDAVKAVLAADKITDTKYGKLQLMAKHAIDYGVFGGPQNFGKWMDVHSAPSCLVEARAPVEHLIGQFASGMTSLLGKLVEGWTSLNGSDSDAVARQFTPFVAERTHRPTGCRGRYDYNSSQELPDTQDELDGDAALDKDDDDDMENVHHDTDDDEHVEVRAGGKKGKGAPDVPSPEKVKEHTAARGKGVSPSKRGRDPEDVGQGSRVKRPRTDPLAAGRSEATAGGRVVTKKQAPTPTRVSAQFNKGAPIASDTPSTRSSPRTSTSNTGDPVVLPDLRKTVKKVKKTTTRMTKQNPRDPLERIHSKLSTGGNSDVHEAPVDKPAAAASTVPTSSDASGRASPPVADVTAEILPTLLAMKDAAVSHTTRSASVEVDAPEINLSKEDSRSSNMDSKHVGGGTSSSTKEGAEAAVHNDMPSIGETLGTTAPASGPPEVAKVTVARAGLPPRRRSPRKQSADIPNAPAVARSSRDDSGYVPTSTLYPPPTRSNVMERTEDRSTTDPGGKLGTTDGGERAEQTTSLPVVDNPSLNLCTSKLPVNIGVPYSPNKKIVKKAATDTADSTPRPTNKPDDSAAADAEMFVDLSPLDSAQQVVRGPSSRQERHPMAFTPPSCSLGIDRNQDEPVVQDPSPLAFAFPAGMAPMMAQPMVEGRKAMTFAEPVVQATPEEITPSLDEAYRRIEERRVVHAPPADDYEPEVKATKDQNQLYDIVKRFGNARSNNKHMKELKASCLDRTKIIQCDVTYVDLGDLAESVRPLGKISKNVVACGIDFINRHMDMSPDKTIMQYTVTCKIWDGDFHHKIKRKHFAAHGDFKLTMKKLAMLQMWATPCFVTAVSCGNSCHVLFPMFQELAPHDPHDKCGHHYAICLDLKNQCFEVLDSMRSEADADLTTHAEYFINNLKETWNCHYENSKVQIRHFPIEYVVTTKQGNRHDCGFHMLEYLAKWEGRRVPVVTAGMVVELRKIYTWNWLMNEDFNTRSNTREFIEEAVKKATKKYK</sequence>
<feature type="compositionally biased region" description="Polar residues" evidence="1">
    <location>
        <begin position="528"/>
        <end position="539"/>
    </location>
</feature>
<feature type="region of interest" description="Disordered" evidence="1">
    <location>
        <begin position="1"/>
        <end position="43"/>
    </location>
</feature>
<reference evidence="2" key="2">
    <citation type="submission" date="2018-10" db="UniProtKB">
        <authorList>
            <consortium name="EnsemblPlants"/>
        </authorList>
    </citation>
    <scope>IDENTIFICATION</scope>
</reference>
<feature type="compositionally biased region" description="Basic and acidic residues" evidence="1">
    <location>
        <begin position="676"/>
        <end position="690"/>
    </location>
</feature>
<accession>A0A3B6MPE8</accession>
<feature type="compositionally biased region" description="Polar residues" evidence="1">
    <location>
        <begin position="812"/>
        <end position="821"/>
    </location>
</feature>
<dbReference type="InterPro" id="IPR038765">
    <property type="entry name" value="Papain-like_cys_pep_sf"/>
</dbReference>
<name>A0A3B6MPE8_WHEAT</name>
<reference evidence="2" key="1">
    <citation type="submission" date="2018-08" db="EMBL/GenBank/DDBJ databases">
        <authorList>
            <person name="Rossello M."/>
        </authorList>
    </citation>
    <scope>NUCLEOTIDE SEQUENCE [LARGE SCALE GENOMIC DNA]</scope>
    <source>
        <strain evidence="2">cv. Chinese Spring</strain>
    </source>
</reference>
<feature type="compositionally biased region" description="Polar residues" evidence="1">
    <location>
        <begin position="771"/>
        <end position="784"/>
    </location>
</feature>
<feature type="compositionally biased region" description="Basic and acidic residues" evidence="1">
    <location>
        <begin position="469"/>
        <end position="478"/>
    </location>
</feature>
<dbReference type="SUPFAM" id="SSF54001">
    <property type="entry name" value="Cysteine proteinases"/>
    <property type="match status" value="1"/>
</dbReference>
<dbReference type="Gramene" id="TraesCS5D03G0288400.1">
    <property type="protein sequence ID" value="TraesCS5D03G0288400.1.CDS"/>
    <property type="gene ID" value="TraesCS5D03G0288400"/>
</dbReference>
<organism evidence="2">
    <name type="scientific">Triticum aestivum</name>
    <name type="common">Wheat</name>
    <dbReference type="NCBI Taxonomy" id="4565"/>
    <lineage>
        <taxon>Eukaryota</taxon>
        <taxon>Viridiplantae</taxon>
        <taxon>Streptophyta</taxon>
        <taxon>Embryophyta</taxon>
        <taxon>Tracheophyta</taxon>
        <taxon>Spermatophyta</taxon>
        <taxon>Magnoliopsida</taxon>
        <taxon>Liliopsida</taxon>
        <taxon>Poales</taxon>
        <taxon>Poaceae</taxon>
        <taxon>BOP clade</taxon>
        <taxon>Pooideae</taxon>
        <taxon>Triticodae</taxon>
        <taxon>Triticeae</taxon>
        <taxon>Triticinae</taxon>
        <taxon>Triticum</taxon>
    </lineage>
</organism>
<feature type="compositionally biased region" description="Basic and acidic residues" evidence="1">
    <location>
        <begin position="440"/>
        <end position="456"/>
    </location>
</feature>
<feature type="compositionally biased region" description="Basic and acidic residues" evidence="1">
    <location>
        <begin position="590"/>
        <end position="599"/>
    </location>
</feature>
<feature type="compositionally biased region" description="Acidic residues" evidence="1">
    <location>
        <begin position="420"/>
        <end position="439"/>
    </location>
</feature>
<feature type="compositionally biased region" description="Basic and acidic residues" evidence="1">
    <location>
        <begin position="785"/>
        <end position="794"/>
    </location>
</feature>
<keyword evidence="3" id="KW-1185">Reference proteome</keyword>
<feature type="compositionally biased region" description="Low complexity" evidence="1">
    <location>
        <begin position="549"/>
        <end position="563"/>
    </location>
</feature>
<proteinExistence type="predicted"/>
<dbReference type="Proteomes" id="UP000019116">
    <property type="component" value="Chromosome 5D"/>
</dbReference>
<evidence type="ECO:0000313" key="2">
    <source>
        <dbReference type="EnsemblPlants" id="TraesCS5D02G119300.1"/>
    </source>
</evidence>
<evidence type="ECO:0000256" key="1">
    <source>
        <dbReference type="SAM" id="MobiDB-lite"/>
    </source>
</evidence>
<feature type="compositionally biased region" description="Low complexity" evidence="1">
    <location>
        <begin position="618"/>
        <end position="632"/>
    </location>
</feature>
<dbReference type="EnsemblPlants" id="TraesCS5D02G119300.1">
    <property type="protein sequence ID" value="TraesCS5D02G119300.1"/>
    <property type="gene ID" value="TraesCS5D02G119300"/>
</dbReference>
<evidence type="ECO:0000313" key="3">
    <source>
        <dbReference type="Proteomes" id="UP000019116"/>
    </source>
</evidence>
<evidence type="ECO:0008006" key="4">
    <source>
        <dbReference type="Google" id="ProtNLM"/>
    </source>
</evidence>
<feature type="region of interest" description="Disordered" evidence="1">
    <location>
        <begin position="403"/>
        <end position="640"/>
    </location>
</feature>
<feature type="region of interest" description="Disordered" evidence="1">
    <location>
        <begin position="848"/>
        <end position="867"/>
    </location>
</feature>
<dbReference type="PANTHER" id="PTHR36479">
    <property type="entry name" value="ULP_PROTEASE DOMAIN-CONTAINING PROTEIN"/>
    <property type="match status" value="1"/>
</dbReference>
<dbReference type="Gene3D" id="3.40.395.10">
    <property type="entry name" value="Adenoviral Proteinase, Chain A"/>
    <property type="match status" value="1"/>
</dbReference>
<dbReference type="PANTHER" id="PTHR36479:SF11">
    <property type="entry name" value="NPH3 DOMAIN-CONTAINING PROTEIN"/>
    <property type="match status" value="1"/>
</dbReference>
<feature type="region of interest" description="Disordered" evidence="1">
    <location>
        <begin position="657"/>
        <end position="821"/>
    </location>
</feature>
<dbReference type="OrthoDB" id="1741703at2759"/>
<protein>
    <recommendedName>
        <fullName evidence="4">Ubiquitin-like protease family profile domain-containing protein</fullName>
    </recommendedName>
</protein>
<dbReference type="Gramene" id="TraesCS5D02G119300.1">
    <property type="protein sequence ID" value="TraesCS5D02G119300.1"/>
    <property type="gene ID" value="TraesCS5D02G119300"/>
</dbReference>